<dbReference type="EMBL" id="CDGG01000001">
    <property type="protein sequence ID" value="CEI81955.1"/>
    <property type="molecule type" value="Genomic_DNA"/>
</dbReference>
<sequence>MESYIEAKLLNKVISRFLSNEERLLYEKVINIENMISEKALTPEHFIDLIRAESPHKHVAEAFNLSLHELLEVLKEIEIKIEKRTKMIKAEARWLDCTNVVSTAFEKNEHRKYFYTEGL</sequence>
<protein>
    <submittedName>
        <fullName evidence="1">Uncharacterized protein</fullName>
    </submittedName>
</protein>
<reference evidence="1 2" key="1">
    <citation type="submission" date="2014-11" db="EMBL/GenBank/DDBJ databases">
        <authorList>
            <person name="Urmite Genomes Urmite Genomes"/>
        </authorList>
    </citation>
    <scope>NUCLEOTIDE SEQUENCE [LARGE SCALE GENOMIC DNA]</scope>
    <source>
        <strain evidence="1 2">Oc5</strain>
    </source>
</reference>
<evidence type="ECO:0000313" key="1">
    <source>
        <dbReference type="EMBL" id="CEI81955.1"/>
    </source>
</evidence>
<name>A0A0A1M9E1_9BACI</name>
<keyword evidence="2" id="KW-1185">Reference proteome</keyword>
<dbReference type="STRING" id="545501.BN997_01810"/>
<organism evidence="1 2">
    <name type="scientific">Oceanobacillus oncorhynchi</name>
    <dbReference type="NCBI Taxonomy" id="545501"/>
    <lineage>
        <taxon>Bacteria</taxon>
        <taxon>Bacillati</taxon>
        <taxon>Bacillota</taxon>
        <taxon>Bacilli</taxon>
        <taxon>Bacillales</taxon>
        <taxon>Bacillaceae</taxon>
        <taxon>Oceanobacillus</taxon>
    </lineage>
</organism>
<accession>A0A0A1M9E1</accession>
<dbReference type="Proteomes" id="UP000040453">
    <property type="component" value="Unassembled WGS sequence"/>
</dbReference>
<dbReference type="AlphaFoldDB" id="A0A0A1M9E1"/>
<proteinExistence type="predicted"/>
<gene>
    <name evidence="1" type="ORF">BN997_01810</name>
</gene>
<dbReference type="RefSeq" id="WP_042531440.1">
    <property type="nucleotide sequence ID" value="NZ_CDGG01000001.1"/>
</dbReference>
<dbReference type="OrthoDB" id="2720271at2"/>
<evidence type="ECO:0000313" key="2">
    <source>
        <dbReference type="Proteomes" id="UP000040453"/>
    </source>
</evidence>